<dbReference type="InterPro" id="IPR050563">
    <property type="entry name" value="4-hydroxybenzoyl-CoA_TE"/>
</dbReference>
<dbReference type="CDD" id="cd00586">
    <property type="entry name" value="4HBT"/>
    <property type="match status" value="1"/>
</dbReference>
<reference evidence="4 5" key="1">
    <citation type="submission" date="2017-03" db="EMBL/GenBank/DDBJ databases">
        <title>Genome sequence of Sphingomonas mucosissima DSM 17494.</title>
        <authorList>
            <person name="Poehlein A."/>
            <person name="Wuebbeler J.H."/>
            <person name="Steinbuechel A."/>
            <person name="Daniel R."/>
        </authorList>
    </citation>
    <scope>NUCLEOTIDE SEQUENCE [LARGE SCALE GENOMIC DNA]</scope>
    <source>
        <strain evidence="4 5">DSM 17494</strain>
    </source>
</reference>
<protein>
    <submittedName>
        <fullName evidence="4">Acyl-CoA thioesterase YbgC</fullName>
        <ecNumber evidence="4">3.1.2.-</ecNumber>
    </submittedName>
</protein>
<keyword evidence="2 4" id="KW-0378">Hydrolase</keyword>
<dbReference type="Proteomes" id="UP000197783">
    <property type="component" value="Unassembled WGS sequence"/>
</dbReference>
<dbReference type="AlphaFoldDB" id="A0A245ZH33"/>
<dbReference type="PANTHER" id="PTHR31793:SF37">
    <property type="entry name" value="ACYL-COA THIOESTER HYDROLASE YBGC"/>
    <property type="match status" value="1"/>
</dbReference>
<dbReference type="InterPro" id="IPR014166">
    <property type="entry name" value="Tol-Pal_acyl-CoA_thioesterase"/>
</dbReference>
<dbReference type="NCBIfam" id="TIGR02799">
    <property type="entry name" value="thio_ybgC"/>
    <property type="match status" value="1"/>
</dbReference>
<organism evidence="4 5">
    <name type="scientific">Sphingomonas mucosissima</name>
    <dbReference type="NCBI Taxonomy" id="370959"/>
    <lineage>
        <taxon>Bacteria</taxon>
        <taxon>Pseudomonadati</taxon>
        <taxon>Pseudomonadota</taxon>
        <taxon>Alphaproteobacteria</taxon>
        <taxon>Sphingomonadales</taxon>
        <taxon>Sphingomonadaceae</taxon>
        <taxon>Sphingomonas</taxon>
    </lineage>
</organism>
<sequence length="155" mass="17090">METGHADQPAGGRFAGVEHRLPVRVYFEDTDLSGVVYHANYLRFMERARSDMLRLAGVDQRAAHEAGEGAYAVASLAIRYLAPARLDDALVVATRVTAVRAASVSIHQRVMRDTLVLAEAEVVAALVAPSGRPRRQPRDWIDRFDALVDKGEKRP</sequence>
<dbReference type="Gene3D" id="3.10.129.10">
    <property type="entry name" value="Hotdog Thioesterase"/>
    <property type="match status" value="1"/>
</dbReference>
<dbReference type="InterPro" id="IPR008272">
    <property type="entry name" value="HB-CoA_thioesterase_AS"/>
</dbReference>
<dbReference type="OrthoDB" id="9808429at2"/>
<evidence type="ECO:0000256" key="1">
    <source>
        <dbReference type="ARBA" id="ARBA00005953"/>
    </source>
</evidence>
<dbReference type="PANTHER" id="PTHR31793">
    <property type="entry name" value="4-HYDROXYBENZOYL-COA THIOESTERASE FAMILY MEMBER"/>
    <property type="match status" value="1"/>
</dbReference>
<dbReference type="PIRSF" id="PIRSF003230">
    <property type="entry name" value="YbgC"/>
    <property type="match status" value="1"/>
</dbReference>
<dbReference type="NCBIfam" id="TIGR00051">
    <property type="entry name" value="YbgC/FadM family acyl-CoA thioesterase"/>
    <property type="match status" value="1"/>
</dbReference>
<dbReference type="SUPFAM" id="SSF54637">
    <property type="entry name" value="Thioesterase/thiol ester dehydrase-isomerase"/>
    <property type="match status" value="1"/>
</dbReference>
<dbReference type="PROSITE" id="PS01328">
    <property type="entry name" value="4HBCOA_THIOESTERASE"/>
    <property type="match status" value="1"/>
</dbReference>
<evidence type="ECO:0000313" key="5">
    <source>
        <dbReference type="Proteomes" id="UP000197783"/>
    </source>
</evidence>
<dbReference type="Pfam" id="PF03061">
    <property type="entry name" value="4HBT"/>
    <property type="match status" value="1"/>
</dbReference>
<evidence type="ECO:0000313" key="4">
    <source>
        <dbReference type="EMBL" id="OWK29043.1"/>
    </source>
</evidence>
<dbReference type="InterPro" id="IPR029069">
    <property type="entry name" value="HotDog_dom_sf"/>
</dbReference>
<feature type="domain" description="Thioesterase" evidence="3">
    <location>
        <begin position="34"/>
        <end position="115"/>
    </location>
</feature>
<dbReference type="RefSeq" id="WP_088334257.1">
    <property type="nucleotide sequence ID" value="NZ_NBBJ01000004.1"/>
</dbReference>
<dbReference type="EMBL" id="NBBJ01000004">
    <property type="protein sequence ID" value="OWK29043.1"/>
    <property type="molecule type" value="Genomic_DNA"/>
</dbReference>
<evidence type="ECO:0000259" key="3">
    <source>
        <dbReference type="Pfam" id="PF03061"/>
    </source>
</evidence>
<dbReference type="GO" id="GO:0047617">
    <property type="term" value="F:fatty acyl-CoA hydrolase activity"/>
    <property type="evidence" value="ECO:0007669"/>
    <property type="project" value="TreeGrafter"/>
</dbReference>
<evidence type="ECO:0000256" key="2">
    <source>
        <dbReference type="ARBA" id="ARBA00022801"/>
    </source>
</evidence>
<dbReference type="InterPro" id="IPR006684">
    <property type="entry name" value="YbgC/YbaW"/>
</dbReference>
<proteinExistence type="inferred from homology"/>
<comment type="caution">
    <text evidence="4">The sequence shown here is derived from an EMBL/GenBank/DDBJ whole genome shotgun (WGS) entry which is preliminary data.</text>
</comment>
<gene>
    <name evidence="4" type="primary">ybgC</name>
    <name evidence="4" type="ORF">SPMU_25700</name>
</gene>
<dbReference type="InterPro" id="IPR006683">
    <property type="entry name" value="Thioestr_dom"/>
</dbReference>
<name>A0A245ZH33_9SPHN</name>
<dbReference type="FunFam" id="3.10.129.10:FF:000004">
    <property type="entry name" value="Tol-pal system-associated acyl-CoA thioesterase"/>
    <property type="match status" value="1"/>
</dbReference>
<dbReference type="EC" id="3.1.2.-" evidence="4"/>
<accession>A0A245ZH33</accession>
<comment type="similarity">
    <text evidence="1">Belongs to the 4-hydroxybenzoyl-CoA thioesterase family.</text>
</comment>
<keyword evidence="5" id="KW-1185">Reference proteome</keyword>